<evidence type="ECO:0000256" key="7">
    <source>
        <dbReference type="ARBA" id="ARBA00023136"/>
    </source>
</evidence>
<dbReference type="GO" id="GO:0043190">
    <property type="term" value="C:ATP-binding cassette (ABC) transporter complex"/>
    <property type="evidence" value="ECO:0007669"/>
    <property type="project" value="InterPro"/>
</dbReference>
<keyword evidence="7 8" id="KW-0472">Membrane</keyword>
<feature type="transmembrane region" description="Helical" evidence="8">
    <location>
        <begin position="39"/>
        <end position="60"/>
    </location>
</feature>
<dbReference type="PRINTS" id="PR00164">
    <property type="entry name" value="ABC2TRNSPORT"/>
</dbReference>
<feature type="domain" description="ABC-2 type transporter transmembrane" evidence="9">
    <location>
        <begin position="22"/>
        <end position="229"/>
    </location>
</feature>
<dbReference type="GO" id="GO:0140359">
    <property type="term" value="F:ABC-type transporter activity"/>
    <property type="evidence" value="ECO:0007669"/>
    <property type="project" value="InterPro"/>
</dbReference>
<dbReference type="EMBL" id="CP058214">
    <property type="protein sequence ID" value="QPC43136.1"/>
    <property type="molecule type" value="Genomic_DNA"/>
</dbReference>
<feature type="transmembrane region" description="Helical" evidence="8">
    <location>
        <begin position="115"/>
        <end position="135"/>
    </location>
</feature>
<evidence type="ECO:0000256" key="6">
    <source>
        <dbReference type="ARBA" id="ARBA00022989"/>
    </source>
</evidence>
<dbReference type="RefSeq" id="WP_213160497.1">
    <property type="nucleotide sequence ID" value="NZ_CP058214.1"/>
</dbReference>
<dbReference type="GO" id="GO:0015920">
    <property type="term" value="P:lipopolysaccharide transport"/>
    <property type="evidence" value="ECO:0007669"/>
    <property type="project" value="TreeGrafter"/>
</dbReference>
<evidence type="ECO:0000256" key="8">
    <source>
        <dbReference type="SAM" id="Phobius"/>
    </source>
</evidence>
<keyword evidence="11" id="KW-1185">Reference proteome</keyword>
<evidence type="ECO:0000259" key="9">
    <source>
        <dbReference type="Pfam" id="PF01061"/>
    </source>
</evidence>
<dbReference type="InterPro" id="IPR000412">
    <property type="entry name" value="ABC_2_transport"/>
</dbReference>
<evidence type="ECO:0000256" key="4">
    <source>
        <dbReference type="ARBA" id="ARBA00022475"/>
    </source>
</evidence>
<evidence type="ECO:0000313" key="10">
    <source>
        <dbReference type="EMBL" id="QPC43136.1"/>
    </source>
</evidence>
<keyword evidence="4" id="KW-1003">Cell membrane</keyword>
<keyword evidence="5 8" id="KW-0812">Transmembrane</keyword>
<protein>
    <submittedName>
        <fullName evidence="10">ABC transporter permease</fullName>
    </submittedName>
</protein>
<evidence type="ECO:0000313" key="11">
    <source>
        <dbReference type="Proteomes" id="UP000593594"/>
    </source>
</evidence>
<dbReference type="KEGG" id="kmn:HW532_10805"/>
<dbReference type="Proteomes" id="UP000593594">
    <property type="component" value="Chromosome"/>
</dbReference>
<keyword evidence="3" id="KW-0813">Transport</keyword>
<dbReference type="InterPro" id="IPR013525">
    <property type="entry name" value="ABC2_TM"/>
</dbReference>
<organism evidence="10 11">
    <name type="scientific">Kaustia mangrovi</name>
    <dbReference type="NCBI Taxonomy" id="2593653"/>
    <lineage>
        <taxon>Bacteria</taxon>
        <taxon>Pseudomonadati</taxon>
        <taxon>Pseudomonadota</taxon>
        <taxon>Alphaproteobacteria</taxon>
        <taxon>Hyphomicrobiales</taxon>
        <taxon>Parvibaculaceae</taxon>
        <taxon>Kaustia</taxon>
    </lineage>
</organism>
<dbReference type="PANTHER" id="PTHR30413:SF8">
    <property type="entry name" value="TRANSPORT PERMEASE PROTEIN"/>
    <property type="match status" value="1"/>
</dbReference>
<evidence type="ECO:0000256" key="1">
    <source>
        <dbReference type="ARBA" id="ARBA00004429"/>
    </source>
</evidence>
<gene>
    <name evidence="10" type="ORF">HW532_10805</name>
</gene>
<feature type="transmembrane region" description="Helical" evidence="8">
    <location>
        <begin position="66"/>
        <end position="86"/>
    </location>
</feature>
<reference evidence="10 11" key="1">
    <citation type="submission" date="2020-06" db="EMBL/GenBank/DDBJ databases">
        <title>Genome sequence of 2 isolates from Red Sea Mangroves.</title>
        <authorList>
            <person name="Sefrji F."/>
            <person name="Michoud G."/>
            <person name="Merlino G."/>
            <person name="Daffonchio D."/>
        </authorList>
    </citation>
    <scope>NUCLEOTIDE SEQUENCE [LARGE SCALE GENOMIC DNA]</scope>
    <source>
        <strain evidence="10 11">R1DC25</strain>
    </source>
</reference>
<feature type="transmembrane region" description="Helical" evidence="8">
    <location>
        <begin position="155"/>
        <end position="177"/>
    </location>
</feature>
<sequence length="268" mass="29467">MTDSLLAPGTLRHGFATQLSVVWALVFKDYKIRLGHSRLGIVWALGEPIMHVVVLSLIWLVMKRDAILGVPLAFFLGTGVLFTLLIQKALNTIPQAINASRSLLDYPQVKPFDCLLARFILEATFLCLSGALLFAVEIWLGDYVPPVPDPLRFCLLLGLAWCIALGIGLGIGVYATLYPAVGRIAGLAGRPLMPLSAAFYPASHLPGEFREILSWNPVLQIVELSRVFLFDTKPFPELDMGYVSLWAAASLSLGLIAVHANRYELVRR</sequence>
<evidence type="ECO:0000256" key="5">
    <source>
        <dbReference type="ARBA" id="ARBA00022692"/>
    </source>
</evidence>
<evidence type="ECO:0000256" key="3">
    <source>
        <dbReference type="ARBA" id="ARBA00022448"/>
    </source>
</evidence>
<comment type="subcellular location">
    <subcellularLocation>
        <location evidence="1">Cell inner membrane</location>
        <topology evidence="1">Multi-pass membrane protein</topology>
    </subcellularLocation>
</comment>
<comment type="similarity">
    <text evidence="2">Belongs to the ABC-2 integral membrane protein family.</text>
</comment>
<dbReference type="PANTHER" id="PTHR30413">
    <property type="entry name" value="INNER MEMBRANE TRANSPORT PERMEASE"/>
    <property type="match status" value="1"/>
</dbReference>
<feature type="transmembrane region" description="Helical" evidence="8">
    <location>
        <begin position="6"/>
        <end position="27"/>
    </location>
</feature>
<name>A0A7S8C4D2_9HYPH</name>
<dbReference type="Pfam" id="PF01061">
    <property type="entry name" value="ABC2_membrane"/>
    <property type="match status" value="1"/>
</dbReference>
<evidence type="ECO:0000256" key="2">
    <source>
        <dbReference type="ARBA" id="ARBA00007783"/>
    </source>
</evidence>
<accession>A0A7S8C4D2</accession>
<keyword evidence="6 8" id="KW-1133">Transmembrane helix</keyword>
<dbReference type="AlphaFoldDB" id="A0A7S8C4D2"/>
<proteinExistence type="inferred from homology"/>